<evidence type="ECO:0000313" key="10">
    <source>
        <dbReference type="Proteomes" id="UP000676506"/>
    </source>
</evidence>
<dbReference type="PANTHER" id="PTHR43289:SF6">
    <property type="entry name" value="SERINE_THREONINE-PROTEIN KINASE NEKL-3"/>
    <property type="match status" value="1"/>
</dbReference>
<dbReference type="RefSeq" id="WP_211430141.1">
    <property type="nucleotide sequence ID" value="NZ_CP072649.1"/>
</dbReference>
<keyword evidence="1" id="KW-0808">Transferase</keyword>
<reference evidence="9 10" key="1">
    <citation type="submission" date="2021-03" db="EMBL/GenBank/DDBJ databases">
        <title>Genomic and phenotypic characterization of Chloracidobacterium isolates provides evidence for multiple species.</title>
        <authorList>
            <person name="Saini M.K."/>
            <person name="Costas A.M.G."/>
            <person name="Tank M."/>
            <person name="Bryant D.A."/>
        </authorList>
    </citation>
    <scope>NUCLEOTIDE SEQUENCE [LARGE SCALE GENOMIC DNA]</scope>
    <source>
        <strain evidence="9 10">BV2-C</strain>
    </source>
</reference>
<dbReference type="InterPro" id="IPR011009">
    <property type="entry name" value="Kinase-like_dom_sf"/>
</dbReference>
<dbReference type="GO" id="GO:0016301">
    <property type="term" value="F:kinase activity"/>
    <property type="evidence" value="ECO:0007669"/>
    <property type="project" value="UniProtKB-KW"/>
</dbReference>
<proteinExistence type="predicted"/>
<dbReference type="PANTHER" id="PTHR43289">
    <property type="entry name" value="MITOGEN-ACTIVATED PROTEIN KINASE KINASE KINASE 20-RELATED"/>
    <property type="match status" value="1"/>
</dbReference>
<name>A0ABX8BBD9_9BACT</name>
<dbReference type="PROSITE" id="PS50011">
    <property type="entry name" value="PROTEIN_KINASE_DOM"/>
    <property type="match status" value="1"/>
</dbReference>
<keyword evidence="2 5" id="KW-0547">Nucleotide-binding</keyword>
<dbReference type="SMART" id="SM00220">
    <property type="entry name" value="S_TKc"/>
    <property type="match status" value="1"/>
</dbReference>
<evidence type="ECO:0000256" key="4">
    <source>
        <dbReference type="ARBA" id="ARBA00022840"/>
    </source>
</evidence>
<feature type="domain" description="Protein kinase" evidence="8">
    <location>
        <begin position="25"/>
        <end position="288"/>
    </location>
</feature>
<gene>
    <name evidence="9" type="ORF">J8C06_14525</name>
</gene>
<evidence type="ECO:0000256" key="7">
    <source>
        <dbReference type="SAM" id="Phobius"/>
    </source>
</evidence>
<keyword evidence="4 5" id="KW-0067">ATP-binding</keyword>
<evidence type="ECO:0000313" key="9">
    <source>
        <dbReference type="EMBL" id="QUW04252.1"/>
    </source>
</evidence>
<accession>A0ABX8BBD9</accession>
<feature type="compositionally biased region" description="Polar residues" evidence="6">
    <location>
        <begin position="375"/>
        <end position="387"/>
    </location>
</feature>
<dbReference type="InterPro" id="IPR000719">
    <property type="entry name" value="Prot_kinase_dom"/>
</dbReference>
<evidence type="ECO:0000256" key="2">
    <source>
        <dbReference type="ARBA" id="ARBA00022741"/>
    </source>
</evidence>
<dbReference type="CDD" id="cd14014">
    <property type="entry name" value="STKc_PknB_like"/>
    <property type="match status" value="1"/>
</dbReference>
<evidence type="ECO:0000256" key="5">
    <source>
        <dbReference type="PROSITE-ProRule" id="PRU10141"/>
    </source>
</evidence>
<keyword evidence="7" id="KW-0812">Transmembrane</keyword>
<dbReference type="Gene3D" id="1.10.510.10">
    <property type="entry name" value="Transferase(Phosphotransferase) domain 1"/>
    <property type="match status" value="1"/>
</dbReference>
<feature type="transmembrane region" description="Helical" evidence="7">
    <location>
        <begin position="406"/>
        <end position="428"/>
    </location>
</feature>
<keyword evidence="7" id="KW-1133">Transmembrane helix</keyword>
<evidence type="ECO:0000256" key="6">
    <source>
        <dbReference type="SAM" id="MobiDB-lite"/>
    </source>
</evidence>
<sequence>MMSNPRRQNLPDPYHLVGTVISGKYRLDAVLGIGGMGVVYLAHHTGINRKLALKVLKPDVAASDATIAEAFHREAKISGGLTHPNIISVTDADTLPDGTPFMAMELLECPTLEDELQRSKRFPLNRIDSLLGQICDALHYAHQSGLVHRDLKPANIALIGAGQVTEQVKILDFGIAKSLDEGVGKVSQAIGTPLYASPEQFVHGGDIDARADLYSLAVILYRMLAGVLPFQGKTIGEIVSLHLTAPPPPLRTHAPELAESIEAFVLGALAKQPSGRPATALDFLAGFRAACRGTVVGESSLPLLGSGTDLIASVLESASGTLPPANPATASPLPPELTGNITAAQVSLKRPTELPATLPPPGSPSGEVGRPPLGQRSQPETASQVFNRQPGDVPATASSPRLGIPVWAGALLVLVAVAMIGGGVYWAAFRAAATPDAANGAHTASDRRDDTSQTGGKPVVSSAYRERFDQTTSQVRQAMREIVPDSGGDPLLRDLRNAVQLNPVTIESRRRAVEVAENQVAQMTTTWSALTAPEPCATEHRVLADRYRQLRDALHNYGVSVRNLGNAFARTDFDMSQPRERFAESEREDLARDQMLLEQAWRDTRQAEAALRDRLNP</sequence>
<dbReference type="Gene3D" id="3.30.200.20">
    <property type="entry name" value="Phosphorylase Kinase, domain 1"/>
    <property type="match status" value="1"/>
</dbReference>
<dbReference type="SUPFAM" id="SSF56112">
    <property type="entry name" value="Protein kinase-like (PK-like)"/>
    <property type="match status" value="1"/>
</dbReference>
<feature type="region of interest" description="Disordered" evidence="6">
    <location>
        <begin position="352"/>
        <end position="400"/>
    </location>
</feature>
<dbReference type="PROSITE" id="PS00107">
    <property type="entry name" value="PROTEIN_KINASE_ATP"/>
    <property type="match status" value="1"/>
</dbReference>
<dbReference type="EMBL" id="CP072649">
    <property type="protein sequence ID" value="QUW04252.1"/>
    <property type="molecule type" value="Genomic_DNA"/>
</dbReference>
<feature type="region of interest" description="Disordered" evidence="6">
    <location>
        <begin position="439"/>
        <end position="462"/>
    </location>
</feature>
<protein>
    <submittedName>
        <fullName evidence="9">Protein kinase</fullName>
    </submittedName>
</protein>
<keyword evidence="3 9" id="KW-0418">Kinase</keyword>
<evidence type="ECO:0000256" key="1">
    <source>
        <dbReference type="ARBA" id="ARBA00022679"/>
    </source>
</evidence>
<evidence type="ECO:0000256" key="3">
    <source>
        <dbReference type="ARBA" id="ARBA00022777"/>
    </source>
</evidence>
<dbReference type="Pfam" id="PF00069">
    <property type="entry name" value="Pkinase"/>
    <property type="match status" value="1"/>
</dbReference>
<dbReference type="InterPro" id="IPR017441">
    <property type="entry name" value="Protein_kinase_ATP_BS"/>
</dbReference>
<dbReference type="Proteomes" id="UP000676506">
    <property type="component" value="Chromosome 2"/>
</dbReference>
<keyword evidence="7" id="KW-0472">Membrane</keyword>
<keyword evidence="10" id="KW-1185">Reference proteome</keyword>
<feature type="binding site" evidence="5">
    <location>
        <position position="54"/>
    </location>
    <ligand>
        <name>ATP</name>
        <dbReference type="ChEBI" id="CHEBI:30616"/>
    </ligand>
</feature>
<organism evidence="9 10">
    <name type="scientific">Chloracidobacterium validum</name>
    <dbReference type="NCBI Taxonomy" id="2821543"/>
    <lineage>
        <taxon>Bacteria</taxon>
        <taxon>Pseudomonadati</taxon>
        <taxon>Acidobacteriota</taxon>
        <taxon>Terriglobia</taxon>
        <taxon>Terriglobales</taxon>
        <taxon>Acidobacteriaceae</taxon>
        <taxon>Chloracidobacterium</taxon>
    </lineage>
</organism>
<evidence type="ECO:0000259" key="8">
    <source>
        <dbReference type="PROSITE" id="PS50011"/>
    </source>
</evidence>